<evidence type="ECO:0000256" key="7">
    <source>
        <dbReference type="ARBA" id="ARBA00035120"/>
    </source>
</evidence>
<keyword evidence="12" id="KW-1185">Reference proteome</keyword>
<keyword evidence="3 10" id="KW-0812">Transmembrane</keyword>
<evidence type="ECO:0000256" key="10">
    <source>
        <dbReference type="HAMAP-Rule" id="MF_00454"/>
    </source>
</evidence>
<dbReference type="PANTHER" id="PTHR28259">
    <property type="entry name" value="FLUORIDE EXPORT PROTEIN 1-RELATED"/>
    <property type="match status" value="1"/>
</dbReference>
<dbReference type="InterPro" id="IPR003691">
    <property type="entry name" value="FluC"/>
</dbReference>
<evidence type="ECO:0000256" key="4">
    <source>
        <dbReference type="ARBA" id="ARBA00022989"/>
    </source>
</evidence>
<evidence type="ECO:0000313" key="11">
    <source>
        <dbReference type="EMBL" id="MDZ8160532.1"/>
    </source>
</evidence>
<feature type="transmembrane region" description="Helical" evidence="10">
    <location>
        <begin position="67"/>
        <end position="91"/>
    </location>
</feature>
<keyword evidence="10" id="KW-0479">Metal-binding</keyword>
<evidence type="ECO:0000256" key="8">
    <source>
        <dbReference type="ARBA" id="ARBA00035585"/>
    </source>
</evidence>
<keyword evidence="10" id="KW-0406">Ion transport</keyword>
<organism evidence="11 12">
    <name type="scientific">Microbacterium aquimaris</name>
    <dbReference type="NCBI Taxonomy" id="459816"/>
    <lineage>
        <taxon>Bacteria</taxon>
        <taxon>Bacillati</taxon>
        <taxon>Actinomycetota</taxon>
        <taxon>Actinomycetes</taxon>
        <taxon>Micrococcales</taxon>
        <taxon>Microbacteriaceae</taxon>
        <taxon>Microbacterium</taxon>
    </lineage>
</organism>
<sequence length="124" mass="12223">MSVFQLVVVAVAGGVGAGLRYSADVLITGGARERFPRGIFLVNAAGSFALGVVTGLSAHILSADAVAVLGTGLLGGFTTFSTVSVDTALMFRDGQARRAVSNLVGTVVVCVAAASAGIALAALV</sequence>
<feature type="binding site" evidence="10">
    <location>
        <position position="78"/>
    </location>
    <ligand>
        <name>Na(+)</name>
        <dbReference type="ChEBI" id="CHEBI:29101"/>
        <note>structural</note>
    </ligand>
</feature>
<keyword evidence="6 10" id="KW-0407">Ion channel</keyword>
<comment type="subcellular location">
    <subcellularLocation>
        <location evidence="1 10">Cell membrane</location>
        <topology evidence="1 10">Multi-pass membrane protein</topology>
    </subcellularLocation>
</comment>
<feature type="transmembrane region" description="Helical" evidence="10">
    <location>
        <begin position="6"/>
        <end position="27"/>
    </location>
</feature>
<feature type="transmembrane region" description="Helical" evidence="10">
    <location>
        <begin position="39"/>
        <end position="61"/>
    </location>
</feature>
<evidence type="ECO:0000256" key="1">
    <source>
        <dbReference type="ARBA" id="ARBA00004651"/>
    </source>
</evidence>
<accession>A0ABU5N363</accession>
<gene>
    <name evidence="10" type="primary">fluC</name>
    <name evidence="10" type="synonym">crcB</name>
    <name evidence="11" type="ORF">R2Q92_01705</name>
</gene>
<evidence type="ECO:0000256" key="6">
    <source>
        <dbReference type="ARBA" id="ARBA00023303"/>
    </source>
</evidence>
<dbReference type="Pfam" id="PF02537">
    <property type="entry name" value="CRCB"/>
    <property type="match status" value="1"/>
</dbReference>
<comment type="similarity">
    <text evidence="7 10">Belongs to the fluoride channel Fluc/FEX (TC 1.A.43) family.</text>
</comment>
<keyword evidence="5 10" id="KW-0472">Membrane</keyword>
<dbReference type="PANTHER" id="PTHR28259:SF1">
    <property type="entry name" value="FLUORIDE EXPORT PROTEIN 1-RELATED"/>
    <property type="match status" value="1"/>
</dbReference>
<feature type="transmembrane region" description="Helical" evidence="10">
    <location>
        <begin position="103"/>
        <end position="123"/>
    </location>
</feature>
<protein>
    <recommendedName>
        <fullName evidence="10">Fluoride-specific ion channel FluC</fullName>
    </recommendedName>
</protein>
<keyword evidence="2 10" id="KW-1003">Cell membrane</keyword>
<dbReference type="HAMAP" id="MF_00454">
    <property type="entry name" value="FluC"/>
    <property type="match status" value="1"/>
</dbReference>
<keyword evidence="4 10" id="KW-1133">Transmembrane helix</keyword>
<name>A0ABU5N363_9MICO</name>
<comment type="catalytic activity">
    <reaction evidence="8">
        <text>fluoride(in) = fluoride(out)</text>
        <dbReference type="Rhea" id="RHEA:76159"/>
        <dbReference type="ChEBI" id="CHEBI:17051"/>
    </reaction>
    <physiologicalReaction direction="left-to-right" evidence="8">
        <dbReference type="Rhea" id="RHEA:76160"/>
    </physiologicalReaction>
</comment>
<dbReference type="Proteomes" id="UP001291912">
    <property type="component" value="Unassembled WGS sequence"/>
</dbReference>
<proteinExistence type="inferred from homology"/>
<keyword evidence="10" id="KW-0813">Transport</keyword>
<evidence type="ECO:0000256" key="2">
    <source>
        <dbReference type="ARBA" id="ARBA00022475"/>
    </source>
</evidence>
<comment type="function">
    <text evidence="9 10">Fluoride-specific ion channel. Important for reducing fluoride concentration in the cell, thus reducing its toxicity.</text>
</comment>
<evidence type="ECO:0000256" key="3">
    <source>
        <dbReference type="ARBA" id="ARBA00022692"/>
    </source>
</evidence>
<keyword evidence="10" id="KW-0915">Sodium</keyword>
<comment type="activity regulation">
    <text evidence="10">Na(+) is not transported, but it plays an essential structural role and its presence is essential for fluoride channel function.</text>
</comment>
<dbReference type="RefSeq" id="WP_194423240.1">
    <property type="nucleotide sequence ID" value="NZ_BAAAPT010000001.1"/>
</dbReference>
<evidence type="ECO:0000256" key="9">
    <source>
        <dbReference type="ARBA" id="ARBA00049940"/>
    </source>
</evidence>
<comment type="caution">
    <text evidence="11">The sequence shown here is derived from an EMBL/GenBank/DDBJ whole genome shotgun (WGS) entry which is preliminary data.</text>
</comment>
<reference evidence="11 12" key="1">
    <citation type="submission" date="2023-10" db="EMBL/GenBank/DDBJ databases">
        <title>Microbacterium xanthum sp. nov., isolated from seaweed.</title>
        <authorList>
            <person name="Lee S.D."/>
        </authorList>
    </citation>
    <scope>NUCLEOTIDE SEQUENCE [LARGE SCALE GENOMIC DNA]</scope>
    <source>
        <strain evidence="11 12">KCTC 19124</strain>
    </source>
</reference>
<evidence type="ECO:0000256" key="5">
    <source>
        <dbReference type="ARBA" id="ARBA00023136"/>
    </source>
</evidence>
<evidence type="ECO:0000313" key="12">
    <source>
        <dbReference type="Proteomes" id="UP001291912"/>
    </source>
</evidence>
<feature type="binding site" evidence="10">
    <location>
        <position position="75"/>
    </location>
    <ligand>
        <name>Na(+)</name>
        <dbReference type="ChEBI" id="CHEBI:29101"/>
        <note>structural</note>
    </ligand>
</feature>
<dbReference type="EMBL" id="JAWJYN010000001">
    <property type="protein sequence ID" value="MDZ8160532.1"/>
    <property type="molecule type" value="Genomic_DNA"/>
</dbReference>